<dbReference type="PANTHER" id="PTHR43736">
    <property type="entry name" value="ADP-RIBOSE PYROPHOSPHATASE"/>
    <property type="match status" value="1"/>
</dbReference>
<sequence>MTRRILGVGAVIRDADGRFLLVLRGHAPQAGRWTVPGGKVEPGESLRAAVVREVAEETGLHVEVEDLAWVVDIPGDDDVVFEVHDFVATVRSGTLQAGDDAADAGWFSPPEMAGLPLTTGLIKYLTRAGFLIDEGDAMPELLPLDPDELLTTTRSVRKRLDLERPVPLDVVKEALEVALQAPTGSNSQTWHWIVLTDPEIKQKVADLYAKSFATYSANQPRRDDTARRVASSAQYLADTMAQVPVLVIGAIYSGADLPDGNQAGLWGSLLPGAWSLQLALRARGLGSAWTTLHLVYEREVAEILGIPPNVHQGVLLPVAYYTGTDFKPAGRKPLDDILHVNGW</sequence>
<dbReference type="EC" id="3.6.1.65" evidence="5"/>
<accession>A0A3G8JJU4</accession>
<dbReference type="CDD" id="cd02062">
    <property type="entry name" value="Nitro_FMN_reductase"/>
    <property type="match status" value="1"/>
</dbReference>
<dbReference type="OrthoDB" id="3774920at2"/>
<feature type="domain" description="Nudix hydrolase" evidence="4">
    <location>
        <begin position="3"/>
        <end position="130"/>
    </location>
</feature>
<dbReference type="PRINTS" id="PR00502">
    <property type="entry name" value="NUDIXFAMILY"/>
</dbReference>
<keyword evidence="6" id="KW-1185">Reference proteome</keyword>
<evidence type="ECO:0000256" key="2">
    <source>
        <dbReference type="ARBA" id="ARBA00022801"/>
    </source>
</evidence>
<dbReference type="SUPFAM" id="SSF55469">
    <property type="entry name" value="FMN-dependent nitroreductase-like"/>
    <property type="match status" value="1"/>
</dbReference>
<evidence type="ECO:0000256" key="1">
    <source>
        <dbReference type="ARBA" id="ARBA00005582"/>
    </source>
</evidence>
<dbReference type="InterPro" id="IPR029479">
    <property type="entry name" value="Nitroreductase"/>
</dbReference>
<evidence type="ECO:0000313" key="6">
    <source>
        <dbReference type="Proteomes" id="UP000271469"/>
    </source>
</evidence>
<dbReference type="InterPro" id="IPR020476">
    <property type="entry name" value="Nudix_hydrolase"/>
</dbReference>
<dbReference type="Proteomes" id="UP000271469">
    <property type="component" value="Chromosome"/>
</dbReference>
<reference evidence="5 6" key="1">
    <citation type="submission" date="2018-11" db="EMBL/GenBank/DDBJ databases">
        <title>Gordonia insulae sp. nov., isolated from an island soil.</title>
        <authorList>
            <person name="Kim Y.S."/>
            <person name="Kim S.B."/>
        </authorList>
    </citation>
    <scope>NUCLEOTIDE SEQUENCE [LARGE SCALE GENOMIC DNA]</scope>
    <source>
        <strain evidence="5 6">MMS17-SY073</strain>
    </source>
</reference>
<dbReference type="InterPro" id="IPR015797">
    <property type="entry name" value="NUDIX_hydrolase-like_dom_sf"/>
</dbReference>
<comment type="similarity">
    <text evidence="1 3">Belongs to the Nudix hydrolase family.</text>
</comment>
<dbReference type="InterPro" id="IPR000415">
    <property type="entry name" value="Nitroreductase-like"/>
</dbReference>
<dbReference type="CDD" id="cd04673">
    <property type="entry name" value="NUDIX_ADPRase"/>
    <property type="match status" value="1"/>
</dbReference>
<dbReference type="InterPro" id="IPR000086">
    <property type="entry name" value="NUDIX_hydrolase_dom"/>
</dbReference>
<dbReference type="SUPFAM" id="SSF55811">
    <property type="entry name" value="Nudix"/>
    <property type="match status" value="1"/>
</dbReference>
<dbReference type="Gene3D" id="3.90.79.10">
    <property type="entry name" value="Nucleoside Triphosphate Pyrophosphohydrolase"/>
    <property type="match status" value="1"/>
</dbReference>
<evidence type="ECO:0000256" key="3">
    <source>
        <dbReference type="RuleBase" id="RU003476"/>
    </source>
</evidence>
<dbReference type="PANTHER" id="PTHR43736:SF1">
    <property type="entry name" value="DIHYDRONEOPTERIN TRIPHOSPHATE DIPHOSPHATASE"/>
    <property type="match status" value="1"/>
</dbReference>
<dbReference type="GO" id="GO:0016491">
    <property type="term" value="F:oxidoreductase activity"/>
    <property type="evidence" value="ECO:0007669"/>
    <property type="project" value="InterPro"/>
</dbReference>
<dbReference type="GO" id="GO:0016787">
    <property type="term" value="F:hydrolase activity"/>
    <property type="evidence" value="ECO:0007669"/>
    <property type="project" value="UniProtKB-KW"/>
</dbReference>
<name>A0A3G8JJU4_9ACTN</name>
<gene>
    <name evidence="5" type="primary">nudG</name>
    <name evidence="5" type="ORF">D7316_01868</name>
</gene>
<keyword evidence="2 3" id="KW-0378">Hydrolase</keyword>
<dbReference type="Pfam" id="PF00293">
    <property type="entry name" value="NUDIX"/>
    <property type="match status" value="1"/>
</dbReference>
<dbReference type="PROSITE" id="PS00893">
    <property type="entry name" value="NUDIX_BOX"/>
    <property type="match status" value="1"/>
</dbReference>
<organism evidence="5 6">
    <name type="scientific">Gordonia insulae</name>
    <dbReference type="NCBI Taxonomy" id="2420509"/>
    <lineage>
        <taxon>Bacteria</taxon>
        <taxon>Bacillati</taxon>
        <taxon>Actinomycetota</taxon>
        <taxon>Actinomycetes</taxon>
        <taxon>Mycobacteriales</taxon>
        <taxon>Gordoniaceae</taxon>
        <taxon>Gordonia</taxon>
    </lineage>
</organism>
<dbReference type="Pfam" id="PF00881">
    <property type="entry name" value="Nitroreductase"/>
    <property type="match status" value="1"/>
</dbReference>
<proteinExistence type="inferred from homology"/>
<protein>
    <submittedName>
        <fullName evidence="5">CTP pyrophosphohydrolase</fullName>
        <ecNumber evidence="5">3.6.1.65</ecNumber>
    </submittedName>
</protein>
<dbReference type="KEGG" id="gom:D7316_01868"/>
<evidence type="ECO:0000313" key="5">
    <source>
        <dbReference type="EMBL" id="AZG45273.1"/>
    </source>
</evidence>
<dbReference type="Gene3D" id="3.40.109.10">
    <property type="entry name" value="NADH Oxidase"/>
    <property type="match status" value="1"/>
</dbReference>
<dbReference type="PROSITE" id="PS51462">
    <property type="entry name" value="NUDIX"/>
    <property type="match status" value="1"/>
</dbReference>
<dbReference type="AlphaFoldDB" id="A0A3G8JJU4"/>
<dbReference type="InterPro" id="IPR020084">
    <property type="entry name" value="NUDIX_hydrolase_CS"/>
</dbReference>
<dbReference type="EMBL" id="CP033972">
    <property type="protein sequence ID" value="AZG45273.1"/>
    <property type="molecule type" value="Genomic_DNA"/>
</dbReference>
<evidence type="ECO:0000259" key="4">
    <source>
        <dbReference type="PROSITE" id="PS51462"/>
    </source>
</evidence>